<dbReference type="EMBL" id="AVOT02001321">
    <property type="protein sequence ID" value="MBW0466512.1"/>
    <property type="molecule type" value="Genomic_DNA"/>
</dbReference>
<feature type="region of interest" description="Disordered" evidence="1">
    <location>
        <begin position="183"/>
        <end position="208"/>
    </location>
</feature>
<proteinExistence type="predicted"/>
<evidence type="ECO:0000256" key="1">
    <source>
        <dbReference type="SAM" id="MobiDB-lite"/>
    </source>
</evidence>
<feature type="region of interest" description="Disordered" evidence="1">
    <location>
        <begin position="100"/>
        <end position="123"/>
    </location>
</feature>
<organism evidence="2 3">
    <name type="scientific">Austropuccinia psidii MF-1</name>
    <dbReference type="NCBI Taxonomy" id="1389203"/>
    <lineage>
        <taxon>Eukaryota</taxon>
        <taxon>Fungi</taxon>
        <taxon>Dikarya</taxon>
        <taxon>Basidiomycota</taxon>
        <taxon>Pucciniomycotina</taxon>
        <taxon>Pucciniomycetes</taxon>
        <taxon>Pucciniales</taxon>
        <taxon>Sphaerophragmiaceae</taxon>
        <taxon>Austropuccinia</taxon>
    </lineage>
</organism>
<keyword evidence="3" id="KW-1185">Reference proteome</keyword>
<protein>
    <submittedName>
        <fullName evidence="2">Uncharacterized protein</fullName>
    </submittedName>
</protein>
<sequence length="221" mass="24835">MGLKHQSELYFSSLIPFSSCNHTDIFPLHIEQNPPNPPQQDSPVPRMPCKHNLWQPTPRLSGTQWLEDLFCSKQPTFPFLILNFASSELTFPPFVEPSQYDEPPILGPSKASEPHEDPLTCEPEPEVATTKSMEEPFGKSHFTFFTLLNFSSPLLWPYPARPATPVSIIIINNTPIGYPPPSTPTPEIPLIAPKSPTTSSPQSHDEAWQEFTELRPNLIIP</sequence>
<evidence type="ECO:0000313" key="3">
    <source>
        <dbReference type="Proteomes" id="UP000765509"/>
    </source>
</evidence>
<accession>A0A9Q3GHE7</accession>
<gene>
    <name evidence="2" type="ORF">O181_006227</name>
</gene>
<name>A0A9Q3GHE7_9BASI</name>
<dbReference type="Proteomes" id="UP000765509">
    <property type="component" value="Unassembled WGS sequence"/>
</dbReference>
<comment type="caution">
    <text evidence="2">The sequence shown here is derived from an EMBL/GenBank/DDBJ whole genome shotgun (WGS) entry which is preliminary data.</text>
</comment>
<dbReference type="AlphaFoldDB" id="A0A9Q3GHE7"/>
<reference evidence="2" key="1">
    <citation type="submission" date="2021-03" db="EMBL/GenBank/DDBJ databases">
        <title>Draft genome sequence of rust myrtle Austropuccinia psidii MF-1, a brazilian biotype.</title>
        <authorList>
            <person name="Quecine M.C."/>
            <person name="Pachon D.M.R."/>
            <person name="Bonatelli M.L."/>
            <person name="Correr F.H."/>
            <person name="Franceschini L.M."/>
            <person name="Leite T.F."/>
            <person name="Margarido G.R.A."/>
            <person name="Almeida C.A."/>
            <person name="Ferrarezi J.A."/>
            <person name="Labate C.A."/>
        </authorList>
    </citation>
    <scope>NUCLEOTIDE SEQUENCE</scope>
    <source>
        <strain evidence="2">MF-1</strain>
    </source>
</reference>
<feature type="region of interest" description="Disordered" evidence="1">
    <location>
        <begin position="28"/>
        <end position="51"/>
    </location>
</feature>
<evidence type="ECO:0000313" key="2">
    <source>
        <dbReference type="EMBL" id="MBW0466512.1"/>
    </source>
</evidence>